<sequence length="63" mass="6117">MANASPRIDCVRSVRVCGAGGSAARGADGLPDEIAEAANAPLAGLPSAIAKAPTISARVEKGS</sequence>
<protein>
    <submittedName>
        <fullName evidence="1">Uncharacterized protein</fullName>
    </submittedName>
</protein>
<keyword evidence="2" id="KW-1185">Reference proteome</keyword>
<comment type="caution">
    <text evidence="1">The sequence shown here is derived from an EMBL/GenBank/DDBJ whole genome shotgun (WGS) entry which is preliminary data.</text>
</comment>
<accession>A0ABN0VXI8</accession>
<gene>
    <name evidence="1" type="ORF">GCM10010151_06920</name>
</gene>
<dbReference type="Proteomes" id="UP001501822">
    <property type="component" value="Unassembled WGS sequence"/>
</dbReference>
<proteinExistence type="predicted"/>
<name>A0ABN0VXI8_9ACTN</name>
<evidence type="ECO:0000313" key="2">
    <source>
        <dbReference type="Proteomes" id="UP001501822"/>
    </source>
</evidence>
<organism evidence="1 2">
    <name type="scientific">Actinoallomurus spadix</name>
    <dbReference type="NCBI Taxonomy" id="79912"/>
    <lineage>
        <taxon>Bacteria</taxon>
        <taxon>Bacillati</taxon>
        <taxon>Actinomycetota</taxon>
        <taxon>Actinomycetes</taxon>
        <taxon>Streptosporangiales</taxon>
        <taxon>Thermomonosporaceae</taxon>
        <taxon>Actinoallomurus</taxon>
    </lineage>
</organism>
<reference evidence="1 2" key="1">
    <citation type="journal article" date="2019" name="Int. J. Syst. Evol. Microbiol.">
        <title>The Global Catalogue of Microorganisms (GCM) 10K type strain sequencing project: providing services to taxonomists for standard genome sequencing and annotation.</title>
        <authorList>
            <consortium name="The Broad Institute Genomics Platform"/>
            <consortium name="The Broad Institute Genome Sequencing Center for Infectious Disease"/>
            <person name="Wu L."/>
            <person name="Ma J."/>
        </authorList>
    </citation>
    <scope>NUCLEOTIDE SEQUENCE [LARGE SCALE GENOMIC DNA]</scope>
    <source>
        <strain evidence="1 2">JCM 3146</strain>
    </source>
</reference>
<dbReference type="EMBL" id="BAAABM010000007">
    <property type="protein sequence ID" value="GAA0319828.1"/>
    <property type="molecule type" value="Genomic_DNA"/>
</dbReference>
<evidence type="ECO:0000313" key="1">
    <source>
        <dbReference type="EMBL" id="GAA0319828.1"/>
    </source>
</evidence>